<evidence type="ECO:0000256" key="1">
    <source>
        <dbReference type="SAM" id="MobiDB-lite"/>
    </source>
</evidence>
<dbReference type="Proteomes" id="UP001251870">
    <property type="component" value="Unassembled WGS sequence"/>
</dbReference>
<dbReference type="InterPro" id="IPR006311">
    <property type="entry name" value="TAT_signal"/>
</dbReference>
<dbReference type="Pfam" id="PF16868">
    <property type="entry name" value="NMT1_3"/>
    <property type="match status" value="1"/>
</dbReference>
<sequence>MSWLCSRRSFLAGVGSAAAAGLLSGCAQPALRADGLPEQLVWSTYGVGTGTYNDLAAVANTLTQESGIQMRLMTADTGIGRLAPLMSHTAHYARSGDEYYYAFEGDDEFASAQWGPQPIRQIFAPPGNYGVLVLESSGIESVEDLAGRRYPRLVASTSMNRKLEAILNYGGLTSDDVELVDISYAEQIAALRSGQLDALYQNVVGANIEELASQYPVRWLDLGGDDQSRYDTWESLAPMVRPGEFTSGAGLDEGESVVNMQYSIPLTTLAERSADEVLTLLEHIDENYDRFKDATPDARRFHREQVLMTPMVVPFHDGAVQFFERVGRWSEQLQARQDALLEREELMLSAWDDFWEEHGDSGEAAQRWYSWKQDNLPSLPDVDDDDTSETEESRA</sequence>
<evidence type="ECO:0000313" key="4">
    <source>
        <dbReference type="Proteomes" id="UP001251870"/>
    </source>
</evidence>
<dbReference type="RefSeq" id="WP_310547448.1">
    <property type="nucleotide sequence ID" value="NZ_JAVKGR010000002.1"/>
</dbReference>
<evidence type="ECO:0000256" key="2">
    <source>
        <dbReference type="SAM" id="SignalP"/>
    </source>
</evidence>
<keyword evidence="4" id="KW-1185">Reference proteome</keyword>
<dbReference type="InterPro" id="IPR011852">
    <property type="entry name" value="TRAP_TAXI"/>
</dbReference>
<dbReference type="NCBIfam" id="TIGR02122">
    <property type="entry name" value="TRAP_TAXI"/>
    <property type="match status" value="1"/>
</dbReference>
<dbReference type="PANTHER" id="PTHR42941:SF1">
    <property type="entry name" value="SLL1037 PROTEIN"/>
    <property type="match status" value="1"/>
</dbReference>
<proteinExistence type="predicted"/>
<comment type="caution">
    <text evidence="3">The sequence shown here is derived from an EMBL/GenBank/DDBJ whole genome shotgun (WGS) entry which is preliminary data.</text>
</comment>
<dbReference type="Gene3D" id="3.40.190.10">
    <property type="entry name" value="Periplasmic binding protein-like II"/>
    <property type="match status" value="2"/>
</dbReference>
<feature type="signal peptide" evidence="2">
    <location>
        <begin position="1"/>
        <end position="32"/>
    </location>
</feature>
<organism evidence="3 4">
    <name type="scientific">Nesterenkonia aerolata</name>
    <dbReference type="NCBI Taxonomy" id="3074079"/>
    <lineage>
        <taxon>Bacteria</taxon>
        <taxon>Bacillati</taxon>
        <taxon>Actinomycetota</taxon>
        <taxon>Actinomycetes</taxon>
        <taxon>Micrococcales</taxon>
        <taxon>Micrococcaceae</taxon>
        <taxon>Nesterenkonia</taxon>
    </lineage>
</organism>
<feature type="region of interest" description="Disordered" evidence="1">
    <location>
        <begin position="374"/>
        <end position="395"/>
    </location>
</feature>
<dbReference type="PANTHER" id="PTHR42941">
    <property type="entry name" value="SLL1037 PROTEIN"/>
    <property type="match status" value="1"/>
</dbReference>
<accession>A0ABU2DPK8</accession>
<dbReference type="PROSITE" id="PS51318">
    <property type="entry name" value="TAT"/>
    <property type="match status" value="1"/>
</dbReference>
<evidence type="ECO:0000313" key="3">
    <source>
        <dbReference type="EMBL" id="MDR8018452.1"/>
    </source>
</evidence>
<feature type="chain" id="PRO_5046746063" evidence="2">
    <location>
        <begin position="33"/>
        <end position="395"/>
    </location>
</feature>
<gene>
    <name evidence="3" type="ORF">RIL96_02565</name>
</gene>
<keyword evidence="2" id="KW-0732">Signal</keyword>
<protein>
    <submittedName>
        <fullName evidence="3">TAXI family TRAP transporter solute-binding subunit</fullName>
    </submittedName>
</protein>
<dbReference type="PROSITE" id="PS51257">
    <property type="entry name" value="PROKAR_LIPOPROTEIN"/>
    <property type="match status" value="1"/>
</dbReference>
<dbReference type="EMBL" id="JAVKGR010000002">
    <property type="protein sequence ID" value="MDR8018452.1"/>
    <property type="molecule type" value="Genomic_DNA"/>
</dbReference>
<reference evidence="3 4" key="1">
    <citation type="submission" date="2023-09" db="EMBL/GenBank/DDBJ databases">
        <title>Description of three actinobacteria isolated from air of manufacturing shop in a pharmaceutical factory.</title>
        <authorList>
            <person name="Zhang D.-F."/>
        </authorList>
    </citation>
    <scope>NUCLEOTIDE SEQUENCE [LARGE SCALE GENOMIC DNA]</scope>
    <source>
        <strain evidence="3 4">LY-0111</strain>
    </source>
</reference>
<name>A0ABU2DPK8_9MICC</name>
<feature type="compositionally biased region" description="Acidic residues" evidence="1">
    <location>
        <begin position="381"/>
        <end position="395"/>
    </location>
</feature>
<dbReference type="SUPFAM" id="SSF53850">
    <property type="entry name" value="Periplasmic binding protein-like II"/>
    <property type="match status" value="1"/>
</dbReference>